<evidence type="ECO:0000256" key="1">
    <source>
        <dbReference type="ARBA" id="ARBA00004651"/>
    </source>
</evidence>
<feature type="compositionally biased region" description="Acidic residues" evidence="11">
    <location>
        <begin position="606"/>
        <end position="623"/>
    </location>
</feature>
<keyword evidence="8 12" id="KW-0472">Membrane</keyword>
<dbReference type="PANTHER" id="PTHR43077">
    <property type="entry name" value="TRANSPORT PERMEASE YVFS-RELATED"/>
    <property type="match status" value="1"/>
</dbReference>
<sequence>MKKSFIQLPLFMALIVAMIFGLSHLSLDGGASVSENVNSPNEDRMSIALVNEDEGAVFSEAELDFGNAFVSSINQNSNHEWFVVSRGVAESGLERNTYDMMIVIPNDFTQKALSIEAETPEQVVLNYKINASDSEAIRAQAEETASSILNDFNRRIIDVYFASVIGNLQDAQDNVAQLVEEYENLTYTYNNAVNEPLSGYTTQFTAIKDNTAMSVDSFSNFENLLNSYRESLVEQFGSYEEYRSGIDDVNDTQQANYVINQAFYEQLNAFKNGLENGDVNNQLQQLQETNQFINSQFQINEDQENQMRNIAFHTNGIRNRLDQALKELEKEQAEFDVVAINTNVKERLAVIMEEAFDDEDQLTVLLSSQQDRLLAKIEDQIANLPSLDIDGLEDTELSPEIIRELQNVIKVTEKYNSEFNEVPLNNPDMILSEHIQTLKTSLNKNGVVLTDKVILPESDKPLRDFKVYDIPEGFEINRLVVQLPDEEEVVFDDYQENEMVTLPSYQNGGEFTISLSLRLKDDYLDMPINIFNIKQWKWDLYQIDEEDKGLLDLLDIFKNKQDDKETDDSVPNADSDETSSDQENSNGGDETTDQSDSPDKNNDNTDQTDNEDNPTGTEEDQDSSDGNGNDENTEGNDDEQENPEENQGENDGTPGDNEENERTPGDNEDNKGNPDENDGSDEEEEETEIELVAIDHHHIRHNVQTPLIDEVTKDLIRSVENTISPYQKLLSSYEAYFGMSLTCTDVEGDECANISDEISLVEMATDDSLYALFNKNVSELLTNYIADQVIADVLQEIKEPLANYQGQIEGHRSFVEQTNLKADQLANTITQTKESARVLNDNLQKSLEDIIEWRNQSLVLIEDQAEIQNRNDEEQTMVMALGDRYQPLLTQSQSLADAASTNLTEAETVYQTFERIDTQADTIQQSGSSIIQQADTLAENMTSKLMNDQNFAENFSTVMANSRIGERQNEDLYDFLSNPVETKNAGVIIETETFTPYFLVVITFIVALFTAYGISTINQKRSQEDQFKTEESLVGQNGLITGITAAIGGVLEGLVIGISSSTLLNIAGEKLVIWNGLMVLIMVTMVLAATYLLRQLKMLGMFLLLMVISLYLFLTGALTNSLSGVGQLRDYSPLQFVEKLLNRVIQGASDYGFIVFGLIVIALLALTANLLVVSRGSTKITEEDDKNAA</sequence>
<dbReference type="EMBL" id="BAVS01000025">
    <property type="protein sequence ID" value="GAE94503.1"/>
    <property type="molecule type" value="Genomic_DNA"/>
</dbReference>
<reference evidence="13 14" key="1">
    <citation type="journal article" date="2014" name="Genome Announc.">
        <title>Draft Genome Sequence of the Boron-Tolerant and Moderately Halotolerant Bacterium Gracilibacillus boraciitolerans JCM 21714T.</title>
        <authorList>
            <person name="Ahmed I."/>
            <person name="Oshima K."/>
            <person name="Suda W."/>
            <person name="Kitamura K."/>
            <person name="Iida T."/>
            <person name="Ohmori Y."/>
            <person name="Fujiwara T."/>
            <person name="Hattori M."/>
            <person name="Ohkuma M."/>
        </authorList>
    </citation>
    <scope>NUCLEOTIDE SEQUENCE [LARGE SCALE GENOMIC DNA]</scope>
    <source>
        <strain evidence="13 14">JCM 21714</strain>
    </source>
</reference>
<comment type="similarity">
    <text evidence="2">Belongs to the EsaA family.</text>
</comment>
<dbReference type="PANTHER" id="PTHR43077:SF10">
    <property type="entry name" value="TRANSPORT PERMEASE PROTEIN"/>
    <property type="match status" value="1"/>
</dbReference>
<keyword evidence="10" id="KW-0175">Coiled coil</keyword>
<dbReference type="GO" id="GO:0005886">
    <property type="term" value="C:plasma membrane"/>
    <property type="evidence" value="ECO:0007669"/>
    <property type="project" value="UniProtKB-SubCell"/>
</dbReference>
<evidence type="ECO:0000256" key="6">
    <source>
        <dbReference type="ARBA" id="ARBA00022989"/>
    </source>
</evidence>
<feature type="compositionally biased region" description="Acidic residues" evidence="11">
    <location>
        <begin position="631"/>
        <end position="648"/>
    </location>
</feature>
<dbReference type="InterPro" id="IPR023838">
    <property type="entry name" value="T7SS_EsaA"/>
</dbReference>
<dbReference type="eggNOG" id="COG1511">
    <property type="taxonomic scope" value="Bacteria"/>
</dbReference>
<feature type="coiled-coil region" evidence="10">
    <location>
        <begin position="168"/>
        <end position="195"/>
    </location>
</feature>
<feature type="transmembrane region" description="Helical" evidence="12">
    <location>
        <begin position="1099"/>
        <end position="1118"/>
    </location>
</feature>
<dbReference type="InterPro" id="IPR051328">
    <property type="entry name" value="T7SS_ABC-Transporter"/>
</dbReference>
<feature type="transmembrane region" description="Helical" evidence="12">
    <location>
        <begin position="1038"/>
        <end position="1059"/>
    </location>
</feature>
<dbReference type="AlphaFoldDB" id="W4VNU3"/>
<evidence type="ECO:0000256" key="12">
    <source>
        <dbReference type="SAM" id="Phobius"/>
    </source>
</evidence>
<dbReference type="NCBIfam" id="TIGR03929">
    <property type="entry name" value="T7_esaA_Nterm"/>
    <property type="match status" value="1"/>
</dbReference>
<keyword evidence="5 12" id="KW-0812">Transmembrane</keyword>
<evidence type="ECO:0000313" key="13">
    <source>
        <dbReference type="EMBL" id="GAE94503.1"/>
    </source>
</evidence>
<dbReference type="STRING" id="1298598.JCM21714_3664"/>
<feature type="compositionally biased region" description="Acidic residues" evidence="11">
    <location>
        <begin position="564"/>
        <end position="580"/>
    </location>
</feature>
<evidence type="ECO:0000256" key="2">
    <source>
        <dbReference type="ARBA" id="ARBA00008338"/>
    </source>
</evidence>
<proteinExistence type="inferred from homology"/>
<dbReference type="Gene3D" id="3.40.1710.10">
    <property type="entry name" value="abc type-2 transporter like domain"/>
    <property type="match status" value="1"/>
</dbReference>
<keyword evidence="4" id="KW-1003">Cell membrane</keyword>
<evidence type="ECO:0000256" key="3">
    <source>
        <dbReference type="ARBA" id="ARBA00020819"/>
    </source>
</evidence>
<evidence type="ECO:0000256" key="11">
    <source>
        <dbReference type="SAM" id="MobiDB-lite"/>
    </source>
</evidence>
<comment type="caution">
    <text evidence="13">The sequence shown here is derived from an EMBL/GenBank/DDBJ whole genome shotgun (WGS) entry which is preliminary data.</text>
</comment>
<organism evidence="13 14">
    <name type="scientific">Gracilibacillus boraciitolerans JCM 21714</name>
    <dbReference type="NCBI Taxonomy" id="1298598"/>
    <lineage>
        <taxon>Bacteria</taxon>
        <taxon>Bacillati</taxon>
        <taxon>Bacillota</taxon>
        <taxon>Bacilli</taxon>
        <taxon>Bacillales</taxon>
        <taxon>Bacillaceae</taxon>
        <taxon>Gracilibacillus</taxon>
    </lineage>
</organism>
<dbReference type="Proteomes" id="UP000019102">
    <property type="component" value="Unassembled WGS sequence"/>
</dbReference>
<evidence type="ECO:0000256" key="5">
    <source>
        <dbReference type="ARBA" id="ARBA00022692"/>
    </source>
</evidence>
<feature type="transmembrane region" description="Helical" evidence="12">
    <location>
        <begin position="997"/>
        <end position="1017"/>
    </location>
</feature>
<dbReference type="OrthoDB" id="4974788at2"/>
<protein>
    <recommendedName>
        <fullName evidence="3">Type VII secretion system accessory factor EsaA</fullName>
    </recommendedName>
</protein>
<feature type="compositionally biased region" description="Basic and acidic residues" evidence="11">
    <location>
        <begin position="660"/>
        <end position="674"/>
    </location>
</feature>
<evidence type="ECO:0000256" key="4">
    <source>
        <dbReference type="ARBA" id="ARBA00022475"/>
    </source>
</evidence>
<gene>
    <name evidence="13" type="ORF">JCM21714_3664</name>
</gene>
<evidence type="ECO:0000256" key="10">
    <source>
        <dbReference type="SAM" id="Coils"/>
    </source>
</evidence>
<evidence type="ECO:0000256" key="7">
    <source>
        <dbReference type="ARBA" id="ARBA00023026"/>
    </source>
</evidence>
<evidence type="ECO:0000256" key="9">
    <source>
        <dbReference type="ARBA" id="ARBA00046722"/>
    </source>
</evidence>
<evidence type="ECO:0000256" key="8">
    <source>
        <dbReference type="ARBA" id="ARBA00023136"/>
    </source>
</evidence>
<keyword evidence="6 12" id="KW-1133">Transmembrane helix</keyword>
<feature type="coiled-coil region" evidence="10">
    <location>
        <begin position="276"/>
        <end position="334"/>
    </location>
</feature>
<dbReference type="RefSeq" id="WP_035725071.1">
    <property type="nucleotide sequence ID" value="NZ_BAVS01000025.1"/>
</dbReference>
<feature type="compositionally biased region" description="Acidic residues" evidence="11">
    <location>
        <begin position="675"/>
        <end position="687"/>
    </location>
</feature>
<comment type="subunit">
    <text evidence="9">Homodimer. Interacts with EssB.</text>
</comment>
<name>W4VNU3_9BACI</name>
<evidence type="ECO:0000313" key="14">
    <source>
        <dbReference type="Proteomes" id="UP000019102"/>
    </source>
</evidence>
<keyword evidence="7" id="KW-0843">Virulence</keyword>
<feature type="transmembrane region" description="Helical" evidence="12">
    <location>
        <begin position="1151"/>
        <end position="1172"/>
    </location>
</feature>
<feature type="region of interest" description="Disordered" evidence="11">
    <location>
        <begin position="562"/>
        <end position="687"/>
    </location>
</feature>
<feature type="transmembrane region" description="Helical" evidence="12">
    <location>
        <begin position="1071"/>
        <end position="1092"/>
    </location>
</feature>
<comment type="subcellular location">
    <subcellularLocation>
        <location evidence="1">Cell membrane</location>
        <topology evidence="1">Multi-pass membrane protein</topology>
    </subcellularLocation>
</comment>
<accession>W4VNU3</accession>
<keyword evidence="14" id="KW-1185">Reference proteome</keyword>